<sequence length="41" mass="5064">MGFEIIWTKRDLATFDNRIAYLQKNWTEKEIFVLPKEYQNI</sequence>
<accession>A0ABR6IDF8</accession>
<dbReference type="Proteomes" id="UP000583101">
    <property type="component" value="Unassembled WGS sequence"/>
</dbReference>
<name>A0ABR6IDF8_9SPHI</name>
<reference evidence="1 2" key="1">
    <citation type="submission" date="2020-08" db="EMBL/GenBank/DDBJ databases">
        <title>Genomic Encyclopedia of Type Strains, Phase IV (KMG-IV): sequencing the most valuable type-strain genomes for metagenomic binning, comparative biology and taxonomic classification.</title>
        <authorList>
            <person name="Goeker M."/>
        </authorList>
    </citation>
    <scope>NUCLEOTIDE SEQUENCE [LARGE SCALE GENOMIC DNA]</scope>
    <source>
        <strain evidence="1 2">DSM 100995</strain>
    </source>
</reference>
<comment type="caution">
    <text evidence="1">The sequence shown here is derived from an EMBL/GenBank/DDBJ whole genome shotgun (WGS) entry which is preliminary data.</text>
</comment>
<protein>
    <submittedName>
        <fullName evidence="1">Uncharacterized protein</fullName>
    </submittedName>
</protein>
<organism evidence="1 2">
    <name type="scientific">Mucilaginibacter phyllosphaerae</name>
    <dbReference type="NCBI Taxonomy" id="1812349"/>
    <lineage>
        <taxon>Bacteria</taxon>
        <taxon>Pseudomonadati</taxon>
        <taxon>Bacteroidota</taxon>
        <taxon>Sphingobacteriia</taxon>
        <taxon>Sphingobacteriales</taxon>
        <taxon>Sphingobacteriaceae</taxon>
        <taxon>Mucilaginibacter</taxon>
    </lineage>
</organism>
<dbReference type="EMBL" id="JACIEG010000008">
    <property type="protein sequence ID" value="MBB3971088.1"/>
    <property type="molecule type" value="Genomic_DNA"/>
</dbReference>
<evidence type="ECO:0000313" key="1">
    <source>
        <dbReference type="EMBL" id="MBB3971088.1"/>
    </source>
</evidence>
<proteinExistence type="predicted"/>
<keyword evidence="2" id="KW-1185">Reference proteome</keyword>
<evidence type="ECO:0000313" key="2">
    <source>
        <dbReference type="Proteomes" id="UP000583101"/>
    </source>
</evidence>
<gene>
    <name evidence="1" type="ORF">GGR35_003715</name>
</gene>